<dbReference type="EMBL" id="CAJOBF010006222">
    <property type="protein sequence ID" value="CAF4199921.1"/>
    <property type="molecule type" value="Genomic_DNA"/>
</dbReference>
<evidence type="ECO:0000313" key="6">
    <source>
        <dbReference type="Proteomes" id="UP000663866"/>
    </source>
</evidence>
<evidence type="ECO:0000313" key="4">
    <source>
        <dbReference type="EMBL" id="CAF4199921.1"/>
    </source>
</evidence>
<dbReference type="Proteomes" id="UP000663866">
    <property type="component" value="Unassembled WGS sequence"/>
</dbReference>
<organism evidence="4 5">
    <name type="scientific">Rotaria magnacalcarata</name>
    <dbReference type="NCBI Taxonomy" id="392030"/>
    <lineage>
        <taxon>Eukaryota</taxon>
        <taxon>Metazoa</taxon>
        <taxon>Spiralia</taxon>
        <taxon>Gnathifera</taxon>
        <taxon>Rotifera</taxon>
        <taxon>Eurotatoria</taxon>
        <taxon>Bdelloidea</taxon>
        <taxon>Philodinida</taxon>
        <taxon>Philodinidae</taxon>
        <taxon>Rotaria</taxon>
    </lineage>
</organism>
<comment type="caution">
    <text evidence="4">The sequence shown here is derived from an EMBL/GenBank/DDBJ whole genome shotgun (WGS) entry which is preliminary data.</text>
</comment>
<evidence type="ECO:0000313" key="5">
    <source>
        <dbReference type="Proteomes" id="UP000663842"/>
    </source>
</evidence>
<sequence length="118" mass="13118">MIDDRLLYVNKLVLNTADRYKYDNQCENLGCFEHIGGYYWHTTSAAVTTVVFNDIIYLSPGLHVFDVGVRGGPDYNPSAGGYPLEISGWVLTMEVIQYDPKTNIGMTPVNVTHNDVAG</sequence>
<dbReference type="Proteomes" id="UP000663887">
    <property type="component" value="Unassembled WGS sequence"/>
</dbReference>
<dbReference type="AlphaFoldDB" id="A0A820B367"/>
<keyword evidence="6" id="KW-1185">Reference proteome</keyword>
<name>A0A820B367_9BILA</name>
<evidence type="ECO:0000313" key="2">
    <source>
        <dbReference type="EMBL" id="CAF2039134.1"/>
    </source>
</evidence>
<evidence type="ECO:0000313" key="1">
    <source>
        <dbReference type="EMBL" id="CAF2034659.1"/>
    </source>
</evidence>
<gene>
    <name evidence="3" type="ORF">OVN521_LOCUS24749</name>
    <name evidence="4" type="ORF">UXM345_LOCUS27944</name>
    <name evidence="1" type="ORF">WKI299_LOCUS7371</name>
    <name evidence="2" type="ORF">XDN619_LOCUS6352</name>
</gene>
<evidence type="ECO:0000313" key="3">
    <source>
        <dbReference type="EMBL" id="CAF4171810.1"/>
    </source>
</evidence>
<dbReference type="EMBL" id="CAJOBG010005975">
    <property type="protein sequence ID" value="CAF4171810.1"/>
    <property type="molecule type" value="Genomic_DNA"/>
</dbReference>
<protein>
    <submittedName>
        <fullName evidence="4">Uncharacterized protein</fullName>
    </submittedName>
</protein>
<dbReference type="EMBL" id="CAJNRG010001817">
    <property type="protein sequence ID" value="CAF2039134.1"/>
    <property type="molecule type" value="Genomic_DNA"/>
</dbReference>
<dbReference type="EMBL" id="CAJNRF010002248">
    <property type="protein sequence ID" value="CAF2034659.1"/>
    <property type="molecule type" value="Genomic_DNA"/>
</dbReference>
<proteinExistence type="predicted"/>
<dbReference type="Proteomes" id="UP000663856">
    <property type="component" value="Unassembled WGS sequence"/>
</dbReference>
<reference evidence="4" key="1">
    <citation type="submission" date="2021-02" db="EMBL/GenBank/DDBJ databases">
        <authorList>
            <person name="Nowell W R."/>
        </authorList>
    </citation>
    <scope>NUCLEOTIDE SEQUENCE</scope>
</reference>
<accession>A0A820B367</accession>
<dbReference type="Proteomes" id="UP000663842">
    <property type="component" value="Unassembled WGS sequence"/>
</dbReference>